<dbReference type="InParanoid" id="A0A0C2Z3X9"/>
<name>A0A0C2Z3X9_9AGAM</name>
<evidence type="ECO:0000313" key="1">
    <source>
        <dbReference type="EMBL" id="KIM56608.1"/>
    </source>
</evidence>
<protein>
    <submittedName>
        <fullName evidence="1">Uncharacterized protein</fullName>
    </submittedName>
</protein>
<dbReference type="AlphaFoldDB" id="A0A0C2Z3X9"/>
<sequence>MFLPQYTLCLFEWQLTQCPVSSSLSDSPDPDPTDRPHGCIANMHATRPLVNASSTVFSGTTNHTILCARTFPAHCARSGTPLCWWSLVDKRASEFFPDQEYNIILPGYLCASVS</sequence>
<organism evidence="1 2">
    <name type="scientific">Scleroderma citrinum Foug A</name>
    <dbReference type="NCBI Taxonomy" id="1036808"/>
    <lineage>
        <taxon>Eukaryota</taxon>
        <taxon>Fungi</taxon>
        <taxon>Dikarya</taxon>
        <taxon>Basidiomycota</taxon>
        <taxon>Agaricomycotina</taxon>
        <taxon>Agaricomycetes</taxon>
        <taxon>Agaricomycetidae</taxon>
        <taxon>Boletales</taxon>
        <taxon>Sclerodermatineae</taxon>
        <taxon>Sclerodermataceae</taxon>
        <taxon>Scleroderma</taxon>
    </lineage>
</organism>
<dbReference type="HOGENOM" id="CLU_2122507_0_0_1"/>
<reference evidence="1 2" key="1">
    <citation type="submission" date="2014-04" db="EMBL/GenBank/DDBJ databases">
        <authorList>
            <consortium name="DOE Joint Genome Institute"/>
            <person name="Kuo A."/>
            <person name="Kohler A."/>
            <person name="Nagy L.G."/>
            <person name="Floudas D."/>
            <person name="Copeland A."/>
            <person name="Barry K.W."/>
            <person name="Cichocki N."/>
            <person name="Veneault-Fourrey C."/>
            <person name="LaButti K."/>
            <person name="Lindquist E.A."/>
            <person name="Lipzen A."/>
            <person name="Lundell T."/>
            <person name="Morin E."/>
            <person name="Murat C."/>
            <person name="Sun H."/>
            <person name="Tunlid A."/>
            <person name="Henrissat B."/>
            <person name="Grigoriev I.V."/>
            <person name="Hibbett D.S."/>
            <person name="Martin F."/>
            <person name="Nordberg H.P."/>
            <person name="Cantor M.N."/>
            <person name="Hua S.X."/>
        </authorList>
    </citation>
    <scope>NUCLEOTIDE SEQUENCE [LARGE SCALE GENOMIC DNA]</scope>
    <source>
        <strain evidence="1 2">Foug A</strain>
    </source>
</reference>
<dbReference type="EMBL" id="KN822113">
    <property type="protein sequence ID" value="KIM56608.1"/>
    <property type="molecule type" value="Genomic_DNA"/>
</dbReference>
<accession>A0A0C2Z3X9</accession>
<evidence type="ECO:0000313" key="2">
    <source>
        <dbReference type="Proteomes" id="UP000053989"/>
    </source>
</evidence>
<proteinExistence type="predicted"/>
<dbReference type="Proteomes" id="UP000053989">
    <property type="component" value="Unassembled WGS sequence"/>
</dbReference>
<keyword evidence="2" id="KW-1185">Reference proteome</keyword>
<gene>
    <name evidence="1" type="ORF">SCLCIDRAFT_235225</name>
</gene>
<reference evidence="2" key="2">
    <citation type="submission" date="2015-01" db="EMBL/GenBank/DDBJ databases">
        <title>Evolutionary Origins and Diversification of the Mycorrhizal Mutualists.</title>
        <authorList>
            <consortium name="DOE Joint Genome Institute"/>
            <consortium name="Mycorrhizal Genomics Consortium"/>
            <person name="Kohler A."/>
            <person name="Kuo A."/>
            <person name="Nagy L.G."/>
            <person name="Floudas D."/>
            <person name="Copeland A."/>
            <person name="Barry K.W."/>
            <person name="Cichocki N."/>
            <person name="Veneault-Fourrey C."/>
            <person name="LaButti K."/>
            <person name="Lindquist E.A."/>
            <person name="Lipzen A."/>
            <person name="Lundell T."/>
            <person name="Morin E."/>
            <person name="Murat C."/>
            <person name="Riley R."/>
            <person name="Ohm R."/>
            <person name="Sun H."/>
            <person name="Tunlid A."/>
            <person name="Henrissat B."/>
            <person name="Grigoriev I.V."/>
            <person name="Hibbett D.S."/>
            <person name="Martin F."/>
        </authorList>
    </citation>
    <scope>NUCLEOTIDE SEQUENCE [LARGE SCALE GENOMIC DNA]</scope>
    <source>
        <strain evidence="2">Foug A</strain>
    </source>
</reference>